<evidence type="ECO:0000313" key="3">
    <source>
        <dbReference type="Proteomes" id="UP000826271"/>
    </source>
</evidence>
<dbReference type="EMBL" id="WHWC01000010">
    <property type="protein sequence ID" value="KAG8375008.1"/>
    <property type="molecule type" value="Genomic_DNA"/>
</dbReference>
<feature type="region of interest" description="Disordered" evidence="1">
    <location>
        <begin position="17"/>
        <end position="40"/>
    </location>
</feature>
<reference evidence="2" key="1">
    <citation type="submission" date="2019-10" db="EMBL/GenBank/DDBJ databases">
        <authorList>
            <person name="Zhang R."/>
            <person name="Pan Y."/>
            <person name="Wang J."/>
            <person name="Ma R."/>
            <person name="Yu S."/>
        </authorList>
    </citation>
    <scope>NUCLEOTIDE SEQUENCE</scope>
    <source>
        <strain evidence="2">LA-IB0</strain>
        <tissue evidence="2">Leaf</tissue>
    </source>
</reference>
<evidence type="ECO:0000313" key="2">
    <source>
        <dbReference type="EMBL" id="KAG8375008.1"/>
    </source>
</evidence>
<dbReference type="AlphaFoldDB" id="A0AAV6X783"/>
<organism evidence="2 3">
    <name type="scientific">Buddleja alternifolia</name>
    <dbReference type="NCBI Taxonomy" id="168488"/>
    <lineage>
        <taxon>Eukaryota</taxon>
        <taxon>Viridiplantae</taxon>
        <taxon>Streptophyta</taxon>
        <taxon>Embryophyta</taxon>
        <taxon>Tracheophyta</taxon>
        <taxon>Spermatophyta</taxon>
        <taxon>Magnoliopsida</taxon>
        <taxon>eudicotyledons</taxon>
        <taxon>Gunneridae</taxon>
        <taxon>Pentapetalae</taxon>
        <taxon>asterids</taxon>
        <taxon>lamiids</taxon>
        <taxon>Lamiales</taxon>
        <taxon>Scrophulariaceae</taxon>
        <taxon>Buddlejeae</taxon>
        <taxon>Buddleja</taxon>
    </lineage>
</organism>
<dbReference type="Proteomes" id="UP000826271">
    <property type="component" value="Unassembled WGS sequence"/>
</dbReference>
<sequence>MRGTACLRPLMNKFRPAQSSRGSWVGTITPRKQTNEDAGEALVEKEKAEPIVAFSRPPPLPPFIGPLVALSMLDSWTKGDNNDD</sequence>
<proteinExistence type="predicted"/>
<gene>
    <name evidence="2" type="ORF">BUALT_Bualt10G0054800</name>
</gene>
<name>A0AAV6X783_9LAMI</name>
<keyword evidence="3" id="KW-1185">Reference proteome</keyword>
<evidence type="ECO:0000256" key="1">
    <source>
        <dbReference type="SAM" id="MobiDB-lite"/>
    </source>
</evidence>
<comment type="caution">
    <text evidence="2">The sequence shown here is derived from an EMBL/GenBank/DDBJ whole genome shotgun (WGS) entry which is preliminary data.</text>
</comment>
<protein>
    <submittedName>
        <fullName evidence="2">Uncharacterized protein</fullName>
    </submittedName>
</protein>
<accession>A0AAV6X783</accession>